<dbReference type="SUPFAM" id="SSF53335">
    <property type="entry name" value="S-adenosyl-L-methionine-dependent methyltransferases"/>
    <property type="match status" value="1"/>
</dbReference>
<gene>
    <name evidence="2" type="ORF">GCM10009776_12830</name>
</gene>
<name>A0ABN2QHH6_9MICO</name>
<dbReference type="InterPro" id="IPR029063">
    <property type="entry name" value="SAM-dependent_MTases_sf"/>
</dbReference>
<proteinExistence type="predicted"/>
<dbReference type="RefSeq" id="WP_344092518.1">
    <property type="nucleotide sequence ID" value="NZ_BAAAOG010000002.1"/>
</dbReference>
<dbReference type="InterPro" id="IPR024078">
    <property type="entry name" value="LmbE-like_dom_sf"/>
</dbReference>
<accession>A0ABN2QHH6</accession>
<dbReference type="PANTHER" id="PTHR12993:SF29">
    <property type="entry name" value="BLR3841 PROTEIN"/>
    <property type="match status" value="1"/>
</dbReference>
<dbReference type="Pfam" id="PF02585">
    <property type="entry name" value="PIG-L"/>
    <property type="match status" value="1"/>
</dbReference>
<dbReference type="InterPro" id="IPR003737">
    <property type="entry name" value="GlcNAc_PI_deacetylase-related"/>
</dbReference>
<keyword evidence="1" id="KW-0862">Zinc</keyword>
<sequence>MPAFSHLDAGTPEAVWLADPRTAGVPELELEVDELIVLAAHPDDETLGAAGLMNRVHRGGGRVTVIVATDGEASHPDSPTHTPGRLAALRRTEVGRAVESLAGGARVEFLGIPDGALRENIDALADSLTMVLEELDVAPSREHRVAIAAPWAGDGHRDHRIAAEAVARVCEGRGIRHLGYPIWLWHWGTPDDMPWDSARALTLTRSEITAKRRALGVHATQVAPLSPAAGDEAVIHRDMRAHFERGVEVFIDESRRDSAPSLAGEWFDRFYERHDDPWGFETRWYEKRKRGILMSALPNAHLGDVLEIGCATGLVTRELVARASHVVAVDPAEAALQAARARLGEESRVTFVHGLMPRDWPDGTFDTVVLSEVGYYLSADDLDGTIRLVEGCLSDDGCLVACHWRHPVADYPQTGDVVHAALRQSTVWEALVRHEERDFILEVFCRAPVHSVAEREGLL</sequence>
<comment type="caution">
    <text evidence="2">The sequence shown here is derived from an EMBL/GenBank/DDBJ whole genome shotgun (WGS) entry which is preliminary data.</text>
</comment>
<dbReference type="EMBL" id="BAAAOG010000002">
    <property type="protein sequence ID" value="GAA1952401.1"/>
    <property type="molecule type" value="Genomic_DNA"/>
</dbReference>
<reference evidence="2 3" key="1">
    <citation type="journal article" date="2019" name="Int. J. Syst. Evol. Microbiol.">
        <title>The Global Catalogue of Microorganisms (GCM) 10K type strain sequencing project: providing services to taxonomists for standard genome sequencing and annotation.</title>
        <authorList>
            <consortium name="The Broad Institute Genomics Platform"/>
            <consortium name="The Broad Institute Genome Sequencing Center for Infectious Disease"/>
            <person name="Wu L."/>
            <person name="Ma J."/>
        </authorList>
    </citation>
    <scope>NUCLEOTIDE SEQUENCE [LARGE SCALE GENOMIC DNA]</scope>
    <source>
        <strain evidence="2 3">JCM 14901</strain>
    </source>
</reference>
<keyword evidence="3" id="KW-1185">Reference proteome</keyword>
<evidence type="ECO:0000313" key="2">
    <source>
        <dbReference type="EMBL" id="GAA1952401.1"/>
    </source>
</evidence>
<dbReference type="Proteomes" id="UP001499933">
    <property type="component" value="Unassembled WGS sequence"/>
</dbReference>
<dbReference type="CDD" id="cd02440">
    <property type="entry name" value="AdoMet_MTases"/>
    <property type="match status" value="1"/>
</dbReference>
<dbReference type="Gene3D" id="3.40.50.10320">
    <property type="entry name" value="LmbE-like"/>
    <property type="match status" value="1"/>
</dbReference>
<dbReference type="Pfam" id="PF05401">
    <property type="entry name" value="NodS"/>
    <property type="match status" value="1"/>
</dbReference>
<evidence type="ECO:0000256" key="1">
    <source>
        <dbReference type="ARBA" id="ARBA00022833"/>
    </source>
</evidence>
<evidence type="ECO:0008006" key="4">
    <source>
        <dbReference type="Google" id="ProtNLM"/>
    </source>
</evidence>
<dbReference type="InterPro" id="IPR008715">
    <property type="entry name" value="SAM-MeTfrase_NodS-like"/>
</dbReference>
<organism evidence="2 3">
    <name type="scientific">Microbacterium deminutum</name>
    <dbReference type="NCBI Taxonomy" id="344164"/>
    <lineage>
        <taxon>Bacteria</taxon>
        <taxon>Bacillati</taxon>
        <taxon>Actinomycetota</taxon>
        <taxon>Actinomycetes</taxon>
        <taxon>Micrococcales</taxon>
        <taxon>Microbacteriaceae</taxon>
        <taxon>Microbacterium</taxon>
    </lineage>
</organism>
<dbReference type="SUPFAM" id="SSF102588">
    <property type="entry name" value="LmbE-like"/>
    <property type="match status" value="1"/>
</dbReference>
<dbReference type="PANTHER" id="PTHR12993">
    <property type="entry name" value="N-ACETYLGLUCOSAMINYL-PHOSPHATIDYLINOSITOL DE-N-ACETYLASE-RELATED"/>
    <property type="match status" value="1"/>
</dbReference>
<protein>
    <recommendedName>
        <fullName evidence="4">Methyltransferase domain-containing protein</fullName>
    </recommendedName>
</protein>
<dbReference type="Gene3D" id="3.40.50.150">
    <property type="entry name" value="Vaccinia Virus protein VP39"/>
    <property type="match status" value="1"/>
</dbReference>
<evidence type="ECO:0000313" key="3">
    <source>
        <dbReference type="Proteomes" id="UP001499933"/>
    </source>
</evidence>